<dbReference type="InterPro" id="IPR000572">
    <property type="entry name" value="OxRdtase_Mopterin-bd_dom"/>
</dbReference>
<keyword evidence="4" id="KW-1185">Reference proteome</keyword>
<evidence type="ECO:0000313" key="3">
    <source>
        <dbReference type="EMBL" id="TCS65802.1"/>
    </source>
</evidence>
<dbReference type="AlphaFoldDB" id="A0A4R3JIF6"/>
<evidence type="ECO:0000313" key="4">
    <source>
        <dbReference type="Proteomes" id="UP000295696"/>
    </source>
</evidence>
<accession>A0A4R3JIF6</accession>
<feature type="domain" description="Oxidoreductase molybdopterin-binding" evidence="2">
    <location>
        <begin position="73"/>
        <end position="141"/>
    </location>
</feature>
<sequence length="168" mass="18472">MTRVLFTVFALSTVISAPAWAEDLAMPEGKVILTVSGNVANTNADGTAQFDLEMLEALESDSFETSTIWTEGPIAFEGVPLSVLVEVLGIEGETLRATAINDYAIEVPLSDAVEDGPIVAYRMNGETMSVRDKGPLWLVYPYDLNADYRTEVIYSRSIWQLDRMEAID</sequence>
<keyword evidence="1" id="KW-0732">Signal</keyword>
<dbReference type="Proteomes" id="UP000295696">
    <property type="component" value="Unassembled WGS sequence"/>
</dbReference>
<proteinExistence type="predicted"/>
<feature type="chain" id="PRO_5020583455" description="Oxidoreductase molybdopterin-binding domain-containing protein" evidence="1">
    <location>
        <begin position="22"/>
        <end position="168"/>
    </location>
</feature>
<reference evidence="3 4" key="1">
    <citation type="submission" date="2019-03" db="EMBL/GenBank/DDBJ databases">
        <title>Genomic Encyclopedia of Type Strains, Phase IV (KMG-IV): sequencing the most valuable type-strain genomes for metagenomic binning, comparative biology and taxonomic classification.</title>
        <authorList>
            <person name="Goeker M."/>
        </authorList>
    </citation>
    <scope>NUCLEOTIDE SEQUENCE [LARGE SCALE GENOMIC DNA]</scope>
    <source>
        <strain evidence="3 4">DSM 104836</strain>
    </source>
</reference>
<dbReference type="OrthoDB" id="9798763at2"/>
<dbReference type="EMBL" id="SLZU01000003">
    <property type="protein sequence ID" value="TCS65802.1"/>
    <property type="molecule type" value="Genomic_DNA"/>
</dbReference>
<organism evidence="3 4">
    <name type="scientific">Primorskyibacter sedentarius</name>
    <dbReference type="NCBI Taxonomy" id="745311"/>
    <lineage>
        <taxon>Bacteria</taxon>
        <taxon>Pseudomonadati</taxon>
        <taxon>Pseudomonadota</taxon>
        <taxon>Alphaproteobacteria</taxon>
        <taxon>Rhodobacterales</taxon>
        <taxon>Roseobacteraceae</taxon>
        <taxon>Primorskyibacter</taxon>
    </lineage>
</organism>
<dbReference type="InterPro" id="IPR036374">
    <property type="entry name" value="OxRdtase_Mopterin-bd_sf"/>
</dbReference>
<protein>
    <recommendedName>
        <fullName evidence="2">Oxidoreductase molybdopterin-binding domain-containing protein</fullName>
    </recommendedName>
</protein>
<comment type="caution">
    <text evidence="3">The sequence shown here is derived from an EMBL/GenBank/DDBJ whole genome shotgun (WGS) entry which is preliminary data.</text>
</comment>
<feature type="signal peptide" evidence="1">
    <location>
        <begin position="1"/>
        <end position="21"/>
    </location>
</feature>
<evidence type="ECO:0000259" key="2">
    <source>
        <dbReference type="Pfam" id="PF00174"/>
    </source>
</evidence>
<dbReference type="Gene3D" id="3.90.420.10">
    <property type="entry name" value="Oxidoreductase, molybdopterin-binding domain"/>
    <property type="match status" value="1"/>
</dbReference>
<dbReference type="Pfam" id="PF00174">
    <property type="entry name" value="Oxidored_molyb"/>
    <property type="match status" value="1"/>
</dbReference>
<dbReference type="SUPFAM" id="SSF56524">
    <property type="entry name" value="Oxidoreductase molybdopterin-binding domain"/>
    <property type="match status" value="1"/>
</dbReference>
<name>A0A4R3JIF6_9RHOB</name>
<gene>
    <name evidence="3" type="ORF">EDD52_103219</name>
</gene>
<evidence type="ECO:0000256" key="1">
    <source>
        <dbReference type="SAM" id="SignalP"/>
    </source>
</evidence>
<dbReference type="RefSeq" id="WP_132243375.1">
    <property type="nucleotide sequence ID" value="NZ_SLZU01000003.1"/>
</dbReference>